<comment type="similarity">
    <text evidence="6">Belongs to the EzrA family.</text>
</comment>
<dbReference type="RefSeq" id="WP_024381599.1">
    <property type="nucleotide sequence ID" value="NZ_ALLE01000014.1"/>
</dbReference>
<feature type="transmembrane region" description="Helical" evidence="7">
    <location>
        <begin position="6"/>
        <end position="26"/>
    </location>
</feature>
<evidence type="ECO:0000256" key="6">
    <source>
        <dbReference type="HAMAP-Rule" id="MF_00728"/>
    </source>
</evidence>
<protein>
    <recommendedName>
        <fullName evidence="6">Septation ring formation regulator EzrA</fullName>
    </recommendedName>
</protein>
<evidence type="ECO:0000313" key="9">
    <source>
        <dbReference type="Proteomes" id="UP000028185"/>
    </source>
</evidence>
<keyword evidence="4 6" id="KW-0472">Membrane</keyword>
<gene>
    <name evidence="6" type="primary">ezrA</name>
    <name evidence="8" type="ORF">ID09_07960</name>
</gene>
<dbReference type="PATRIC" id="fig|1214179.4.peg.1570"/>
<reference evidence="8 9" key="1">
    <citation type="journal article" date="2014" name="Genome Announc.">
        <title>Whole-Genome Sequence of Streptococcus suis Serotype 4 Reference Strain 6407.</title>
        <authorList>
            <person name="Wang K."/>
            <person name="Chen J."/>
            <person name="Yao H."/>
            <person name="Lu C."/>
        </authorList>
    </citation>
    <scope>NUCLEOTIDE SEQUENCE [LARGE SCALE GENOMIC DNA]</scope>
    <source>
        <strain evidence="8">6407</strain>
    </source>
</reference>
<dbReference type="InterPro" id="IPR010379">
    <property type="entry name" value="EzrA"/>
</dbReference>
<dbReference type="NCBIfam" id="NF003410">
    <property type="entry name" value="PRK04778.1-4"/>
    <property type="match status" value="1"/>
</dbReference>
<keyword evidence="1 6" id="KW-0812">Transmembrane</keyword>
<keyword evidence="2 6" id="KW-1133">Transmembrane helix</keyword>
<dbReference type="HAMAP" id="MF_00728">
    <property type="entry name" value="EzrA"/>
    <property type="match status" value="1"/>
</dbReference>
<dbReference type="GO" id="GO:0005940">
    <property type="term" value="C:septin ring"/>
    <property type="evidence" value="ECO:0007669"/>
    <property type="project" value="InterPro"/>
</dbReference>
<comment type="function">
    <text evidence="6">Negative regulator of FtsZ ring formation; modulates the frequency and position of FtsZ ring formation. Inhibits FtsZ ring formation at polar sites. Interacts either with FtsZ or with one of its binding partners to promote depolymerization.</text>
</comment>
<organism evidence="8 9">
    <name type="scientific">Streptococcus suis 6407</name>
    <dbReference type="NCBI Taxonomy" id="1214179"/>
    <lineage>
        <taxon>Bacteria</taxon>
        <taxon>Bacillati</taxon>
        <taxon>Bacillota</taxon>
        <taxon>Bacilli</taxon>
        <taxon>Lactobacillales</taxon>
        <taxon>Streptococcaceae</taxon>
        <taxon>Streptococcus</taxon>
    </lineage>
</organism>
<evidence type="ECO:0000256" key="1">
    <source>
        <dbReference type="ARBA" id="ARBA00022692"/>
    </source>
</evidence>
<dbReference type="HOGENOM" id="CLU_034079_2_0_9"/>
<dbReference type="GO" id="GO:0005886">
    <property type="term" value="C:plasma membrane"/>
    <property type="evidence" value="ECO:0007669"/>
    <property type="project" value="UniProtKB-SubCell"/>
</dbReference>
<comment type="subcellular location">
    <subcellularLocation>
        <location evidence="6">Cell membrane</location>
        <topology evidence="6">Single-pass membrane protein</topology>
    </subcellularLocation>
    <text evidence="6">Colocalized with FtsZ to the nascent septal site.</text>
</comment>
<proteinExistence type="inferred from homology"/>
<name>A0A075SF19_STRSU</name>
<dbReference type="GO" id="GO:0000921">
    <property type="term" value="P:septin ring assembly"/>
    <property type="evidence" value="ECO:0007669"/>
    <property type="project" value="InterPro"/>
</dbReference>
<dbReference type="GO" id="GO:0000917">
    <property type="term" value="P:division septum assembly"/>
    <property type="evidence" value="ECO:0007669"/>
    <property type="project" value="UniProtKB-KW"/>
</dbReference>
<keyword evidence="3 6" id="KW-0175">Coiled coil</keyword>
<dbReference type="EMBL" id="CP008921">
    <property type="protein sequence ID" value="AIG43952.1"/>
    <property type="molecule type" value="Genomic_DNA"/>
</dbReference>
<dbReference type="Pfam" id="PF06160">
    <property type="entry name" value="EzrA"/>
    <property type="match status" value="1"/>
</dbReference>
<dbReference type="Proteomes" id="UP000028185">
    <property type="component" value="Chromosome"/>
</dbReference>
<accession>A0A075SF19</accession>
<evidence type="ECO:0000313" key="8">
    <source>
        <dbReference type="EMBL" id="AIG43952.1"/>
    </source>
</evidence>
<evidence type="ECO:0000256" key="2">
    <source>
        <dbReference type="ARBA" id="ARBA00022989"/>
    </source>
</evidence>
<sequence length="574" mass="66410">MPTGTIILIVSIVIILIIAYVACLIVRKRNDNLLVALEERKEELFNLPVNEEVEAVKALHLIGQSQVSFREWNQKWVDLSLNSFADIENHIFEAEGYNNAFRFVSAKNAIDSIDSQIDLIEEDIASIRQGLMELKEQEEKNSGRVKHALNLFDSLQEAVRENPDSYGETLPELEKQLKNIEVEFSEFVMLNSSGDPIEASEILDKTEEHMIALNQIMDRIPSLIERVTKDFPEQLEDLESGYRKLVEQNYLFTEANIESQFQNIRVSIRENTALIVSFDLDAAEAENEGIQAKIDHLYKVFNREIEANKEAVKISKNLPKFLEHVVQNTQLLDEESQRLNATYLLADSKLSRINQLKARLESIEIVVTESVEDIENPQVAYSILEERLDHSLASLKEIEEEQLVLADYLKSQELSENTARKKATLYINKLHTLKRYMEKRNLPGIPAEFLTNFFRTSDHVEALIAELDYKRINIEVVNRLLENATYDMNQLEELAYLIVQNATLTEQLLQYSNRYRSFDESVQKAFNRSLSIFEKDFDYQAAFEEISFALETVEPGVTERFVRSYEKTREAIRY</sequence>
<feature type="topological domain" description="Cytoplasmic" evidence="6">
    <location>
        <begin position="27"/>
        <end position="574"/>
    </location>
</feature>
<evidence type="ECO:0000256" key="7">
    <source>
        <dbReference type="SAM" id="Phobius"/>
    </source>
</evidence>
<evidence type="ECO:0000256" key="5">
    <source>
        <dbReference type="ARBA" id="ARBA00023210"/>
    </source>
</evidence>
<keyword evidence="6" id="KW-0132">Cell division</keyword>
<keyword evidence="5 6" id="KW-0717">Septation</keyword>
<evidence type="ECO:0000256" key="4">
    <source>
        <dbReference type="ARBA" id="ARBA00023136"/>
    </source>
</evidence>
<evidence type="ECO:0000256" key="3">
    <source>
        <dbReference type="ARBA" id="ARBA00023054"/>
    </source>
</evidence>
<feature type="topological domain" description="Extracellular" evidence="6">
    <location>
        <begin position="1"/>
        <end position="7"/>
    </location>
</feature>
<keyword evidence="6" id="KW-0131">Cell cycle</keyword>
<dbReference type="AlphaFoldDB" id="A0A075SF19"/>
<keyword evidence="6" id="KW-1003">Cell membrane</keyword>